<dbReference type="OrthoDB" id="9782387at2"/>
<dbReference type="RefSeq" id="WP_011994405.1">
    <property type="nucleotide sequence ID" value="NC_009718.1"/>
</dbReference>
<dbReference type="Pfam" id="PF13353">
    <property type="entry name" value="Fer4_12"/>
    <property type="match status" value="1"/>
</dbReference>
<accession>A7HMG2</accession>
<dbReference type="AlphaFoldDB" id="A7HMG2"/>
<evidence type="ECO:0000313" key="2">
    <source>
        <dbReference type="Proteomes" id="UP000002415"/>
    </source>
</evidence>
<protein>
    <submittedName>
        <fullName evidence="1">Uncharacterized protein</fullName>
    </submittedName>
</protein>
<dbReference type="eggNOG" id="COG0602">
    <property type="taxonomic scope" value="Bacteria"/>
</dbReference>
<keyword evidence="2" id="KW-1185">Reference proteome</keyword>
<dbReference type="HOGENOM" id="CLU_089926_0_1_0"/>
<dbReference type="Gene3D" id="3.20.20.70">
    <property type="entry name" value="Aldolase class I"/>
    <property type="match status" value="1"/>
</dbReference>
<evidence type="ECO:0000313" key="1">
    <source>
        <dbReference type="EMBL" id="ABS61095.1"/>
    </source>
</evidence>
<reference evidence="1 2" key="2">
    <citation type="journal article" date="2009" name="Proc. Natl. Acad. Sci. U.S.A.">
        <title>On the chimeric nature, thermophilic origin, and phylogenetic placement of the Thermotogales.</title>
        <authorList>
            <person name="Zhaxybayeva O."/>
            <person name="Swithers K.S."/>
            <person name="Lapierre P."/>
            <person name="Fournier G.P."/>
            <person name="Bickhart D.M."/>
            <person name="DeBoy R.T."/>
            <person name="Nelson K.E."/>
            <person name="Nesbo C.L."/>
            <person name="Doolittle W.F."/>
            <person name="Gogarten J.P."/>
            <person name="Noll K.M."/>
        </authorList>
    </citation>
    <scope>NUCLEOTIDE SEQUENCE [LARGE SCALE GENOMIC DNA]</scope>
    <source>
        <strain evidence="2">ATCC 35602 / DSM 5306 / Rt17-B1</strain>
    </source>
</reference>
<gene>
    <name evidence="1" type="ordered locus">Fnod_1248</name>
</gene>
<dbReference type="STRING" id="381764.Fnod_1248"/>
<dbReference type="InterPro" id="IPR013785">
    <property type="entry name" value="Aldolase_TIM"/>
</dbReference>
<sequence length="196" mass="22919">MNFTTGVFTFQTTQSQQDLNNPLVHTVKVLYGDHPYLPSVSIYFQGCDAFPKCAGCHNPETWDFDESFQINFDHLLATVVQKIELLLNKYPQVALAFLGGEPLSVRNRRSAYLIAKFVKEKFEDRVLTIVYTWRMPEDLTKIDIPLDYFDEFVMGRYIKELHQNGFPASSNQIYFSRRVNSNVRYSRNSKLHELFR</sequence>
<reference evidence="1 2" key="1">
    <citation type="submission" date="2007-07" db="EMBL/GenBank/DDBJ databases">
        <title>Complete sequence of Fervidobacterium nodosum Rt17-B1.</title>
        <authorList>
            <consortium name="US DOE Joint Genome Institute"/>
            <person name="Copeland A."/>
            <person name="Lucas S."/>
            <person name="Lapidus A."/>
            <person name="Barry K."/>
            <person name="Glavina del Rio T."/>
            <person name="Dalin E."/>
            <person name="Tice H."/>
            <person name="Pitluck S."/>
            <person name="Saunders E."/>
            <person name="Brettin T."/>
            <person name="Bruce D."/>
            <person name="Detter J.C."/>
            <person name="Han C."/>
            <person name="Schmutz J."/>
            <person name="Larimer F."/>
            <person name="Land M."/>
            <person name="Hauser L."/>
            <person name="Kyrpides N."/>
            <person name="Mikhailova N."/>
            <person name="Nelson K."/>
            <person name="Gogarten J.P."/>
            <person name="Noll K."/>
            <person name="Richardson P."/>
        </authorList>
    </citation>
    <scope>NUCLEOTIDE SEQUENCE [LARGE SCALE GENOMIC DNA]</scope>
    <source>
        <strain evidence="2">ATCC 35602 / DSM 5306 / Rt17-B1</strain>
    </source>
</reference>
<organism evidence="1 2">
    <name type="scientific">Fervidobacterium nodosum (strain ATCC 35602 / DSM 5306 / Rt17-B1)</name>
    <dbReference type="NCBI Taxonomy" id="381764"/>
    <lineage>
        <taxon>Bacteria</taxon>
        <taxon>Thermotogati</taxon>
        <taxon>Thermotogota</taxon>
        <taxon>Thermotogae</taxon>
        <taxon>Thermotogales</taxon>
        <taxon>Fervidobacteriaceae</taxon>
        <taxon>Fervidobacterium</taxon>
    </lineage>
</organism>
<proteinExistence type="predicted"/>
<dbReference type="EMBL" id="CP000771">
    <property type="protein sequence ID" value="ABS61095.1"/>
    <property type="molecule type" value="Genomic_DNA"/>
</dbReference>
<name>A7HMG2_FERNB</name>
<dbReference type="KEGG" id="fno:Fnod_1248"/>
<dbReference type="Proteomes" id="UP000002415">
    <property type="component" value="Chromosome"/>
</dbReference>